<reference evidence="2 3" key="1">
    <citation type="submission" date="2020-07" db="EMBL/GenBank/DDBJ databases">
        <title>Sequencing the genomes of 1000 actinobacteria strains.</title>
        <authorList>
            <person name="Klenk H.-P."/>
        </authorList>
    </citation>
    <scope>NUCLEOTIDE SEQUENCE [LARGE SCALE GENOMIC DNA]</scope>
    <source>
        <strain evidence="2 3">DSM 45876</strain>
    </source>
</reference>
<dbReference type="GO" id="GO:0009231">
    <property type="term" value="P:riboflavin biosynthetic process"/>
    <property type="evidence" value="ECO:0007669"/>
    <property type="project" value="InterPro"/>
</dbReference>
<dbReference type="EMBL" id="JACCHK010000001">
    <property type="protein sequence ID" value="NYH44231.1"/>
    <property type="molecule type" value="Genomic_DNA"/>
</dbReference>
<gene>
    <name evidence="2" type="ORF">HNR22_003958</name>
</gene>
<accession>A0A7Z0BER5</accession>
<dbReference type="SUPFAM" id="SSF53597">
    <property type="entry name" value="Dihydrofolate reductase-like"/>
    <property type="match status" value="1"/>
</dbReference>
<comment type="caution">
    <text evidence="2">The sequence shown here is derived from an EMBL/GenBank/DDBJ whole genome shotgun (WGS) entry which is preliminary data.</text>
</comment>
<protein>
    <submittedName>
        <fullName evidence="2">Dihydrofolate reductase</fullName>
    </submittedName>
</protein>
<evidence type="ECO:0000313" key="2">
    <source>
        <dbReference type="EMBL" id="NYH44231.1"/>
    </source>
</evidence>
<dbReference type="Pfam" id="PF01872">
    <property type="entry name" value="RibD_C"/>
    <property type="match status" value="1"/>
</dbReference>
<dbReference type="InterPro" id="IPR002734">
    <property type="entry name" value="RibDG_C"/>
</dbReference>
<name>A0A7Z0BER5_9ACTN</name>
<sequence>MTPSFQEEMKMPQLLRVQCFNVSRDGFGTGEGQSLERPFGHADPNPLFSWRAATASFVYRTEPGGTRGLDDYLTRDAECNIGAEIMGRNKFGPQRGPWENHDWQGWWGDNPPFHTPVFVLTHYERPSFTLSDTTFHFLDASPAEALARAKQAADGRDVRLGGGVATIREFLDADLVDTMHIAVAPVDLDRGERLWDSPDELLDRFHLESVPSASGVTHLLFWRR</sequence>
<proteinExistence type="predicted"/>
<dbReference type="RefSeq" id="WP_343059882.1">
    <property type="nucleotide sequence ID" value="NZ_JACCHK010000001.1"/>
</dbReference>
<dbReference type="GO" id="GO:0008703">
    <property type="term" value="F:5-amino-6-(5-phosphoribosylamino)uracil reductase activity"/>
    <property type="evidence" value="ECO:0007669"/>
    <property type="project" value="InterPro"/>
</dbReference>
<feature type="domain" description="Bacterial bifunctional deaminase-reductase C-terminal" evidence="1">
    <location>
        <begin position="116"/>
        <end position="194"/>
    </location>
</feature>
<evidence type="ECO:0000259" key="1">
    <source>
        <dbReference type="Pfam" id="PF01872"/>
    </source>
</evidence>
<evidence type="ECO:0000313" key="3">
    <source>
        <dbReference type="Proteomes" id="UP000523545"/>
    </source>
</evidence>
<dbReference type="Proteomes" id="UP000523545">
    <property type="component" value="Unassembled WGS sequence"/>
</dbReference>
<dbReference type="AlphaFoldDB" id="A0A7Z0BER5"/>
<dbReference type="Gene3D" id="3.40.430.10">
    <property type="entry name" value="Dihydrofolate Reductase, subunit A"/>
    <property type="match status" value="1"/>
</dbReference>
<dbReference type="InterPro" id="IPR024072">
    <property type="entry name" value="DHFR-like_dom_sf"/>
</dbReference>
<keyword evidence="3" id="KW-1185">Reference proteome</keyword>
<organism evidence="2 3">
    <name type="scientific">Micromonospora jinlongensis</name>
    <dbReference type="NCBI Taxonomy" id="1287877"/>
    <lineage>
        <taxon>Bacteria</taxon>
        <taxon>Bacillati</taxon>
        <taxon>Actinomycetota</taxon>
        <taxon>Actinomycetes</taxon>
        <taxon>Micromonosporales</taxon>
        <taxon>Micromonosporaceae</taxon>
        <taxon>Micromonospora</taxon>
    </lineage>
</organism>